<evidence type="ECO:0000259" key="3">
    <source>
        <dbReference type="Pfam" id="PF05532"/>
    </source>
</evidence>
<dbReference type="InterPro" id="IPR036629">
    <property type="entry name" value="YjbJ_sf"/>
</dbReference>
<feature type="region of interest" description="Disordered" evidence="2">
    <location>
        <begin position="1"/>
        <end position="63"/>
    </location>
</feature>
<keyword evidence="5" id="KW-1185">Reference proteome</keyword>
<comment type="similarity">
    <text evidence="1">Belongs to the UPF0337 (CsbD) family.</text>
</comment>
<dbReference type="Gene3D" id="1.10.1470.10">
    <property type="entry name" value="YjbJ"/>
    <property type="match status" value="1"/>
</dbReference>
<dbReference type="InterPro" id="IPR008462">
    <property type="entry name" value="CsbD"/>
</dbReference>
<dbReference type="Proteomes" id="UP001410648">
    <property type="component" value="Unassembled WGS sequence"/>
</dbReference>
<comment type="caution">
    <text evidence="4">The sequence shown here is derived from an EMBL/GenBank/DDBJ whole genome shotgun (WGS) entry which is preliminary data.</text>
</comment>
<evidence type="ECO:0000256" key="2">
    <source>
        <dbReference type="SAM" id="MobiDB-lite"/>
    </source>
</evidence>
<accession>A0ABN1ASZ7</accession>
<feature type="compositionally biased region" description="Basic and acidic residues" evidence="2">
    <location>
        <begin position="31"/>
        <end position="63"/>
    </location>
</feature>
<gene>
    <name evidence="4" type="ORF">GCM10008936_10580</name>
</gene>
<sequence>MDENKDSLKHKAKGAKDKAVGGIKDSFGDAIDDKGKQAEGKAQKAKGHVHDAVGDAKEDRNRD</sequence>
<evidence type="ECO:0000313" key="4">
    <source>
        <dbReference type="EMBL" id="GAA0482837.1"/>
    </source>
</evidence>
<name>A0ABN1ASZ7_9LACT</name>
<proteinExistence type="inferred from homology"/>
<feature type="compositionally biased region" description="Basic and acidic residues" evidence="2">
    <location>
        <begin position="1"/>
        <end position="19"/>
    </location>
</feature>
<dbReference type="EMBL" id="BAAADA010000088">
    <property type="protein sequence ID" value="GAA0482837.1"/>
    <property type="molecule type" value="Genomic_DNA"/>
</dbReference>
<reference evidence="4 5" key="1">
    <citation type="journal article" date="2019" name="Int. J. Syst. Evol. Microbiol.">
        <title>The Global Catalogue of Microorganisms (GCM) 10K type strain sequencing project: providing services to taxonomists for standard genome sequencing and annotation.</title>
        <authorList>
            <consortium name="The Broad Institute Genomics Platform"/>
            <consortium name="The Broad Institute Genome Sequencing Center for Infectious Disease"/>
            <person name="Wu L."/>
            <person name="Ma J."/>
        </authorList>
    </citation>
    <scope>NUCLEOTIDE SEQUENCE [LARGE SCALE GENOMIC DNA]</scope>
    <source>
        <strain evidence="4 5">JCM 14232</strain>
    </source>
</reference>
<organism evidence="4 5">
    <name type="scientific">Alkalibacterium indicireducens</name>
    <dbReference type="NCBI Taxonomy" id="398758"/>
    <lineage>
        <taxon>Bacteria</taxon>
        <taxon>Bacillati</taxon>
        <taxon>Bacillota</taxon>
        <taxon>Bacilli</taxon>
        <taxon>Lactobacillales</taxon>
        <taxon>Carnobacteriaceae</taxon>
        <taxon>Alkalibacterium</taxon>
    </lineage>
</organism>
<dbReference type="RefSeq" id="WP_346024505.1">
    <property type="nucleotide sequence ID" value="NZ_BAAADA010000088.1"/>
</dbReference>
<feature type="domain" description="CsbD-like" evidence="3">
    <location>
        <begin position="11"/>
        <end position="59"/>
    </location>
</feature>
<evidence type="ECO:0000256" key="1">
    <source>
        <dbReference type="ARBA" id="ARBA00009129"/>
    </source>
</evidence>
<protein>
    <submittedName>
        <fullName evidence="4">CsbD family protein</fullName>
    </submittedName>
</protein>
<dbReference type="Pfam" id="PF05532">
    <property type="entry name" value="CsbD"/>
    <property type="match status" value="1"/>
</dbReference>
<evidence type="ECO:0000313" key="5">
    <source>
        <dbReference type="Proteomes" id="UP001410648"/>
    </source>
</evidence>
<dbReference type="SUPFAM" id="SSF69047">
    <property type="entry name" value="Hypothetical protein YjbJ"/>
    <property type="match status" value="1"/>
</dbReference>